<dbReference type="EMBL" id="JBBKAM010000002">
    <property type="protein sequence ID" value="MEJ8643009.1"/>
    <property type="molecule type" value="Genomic_DNA"/>
</dbReference>
<feature type="compositionally biased region" description="Basic and acidic residues" evidence="2">
    <location>
        <begin position="147"/>
        <end position="160"/>
    </location>
</feature>
<proteinExistence type="predicted"/>
<dbReference type="PANTHER" id="PTHR35526">
    <property type="entry name" value="ANTI-SIGMA-F FACTOR RSBW-RELATED"/>
    <property type="match status" value="1"/>
</dbReference>
<dbReference type="InterPro" id="IPR003594">
    <property type="entry name" value="HATPase_dom"/>
</dbReference>
<dbReference type="Proteomes" id="UP001382904">
    <property type="component" value="Unassembled WGS sequence"/>
</dbReference>
<evidence type="ECO:0000256" key="2">
    <source>
        <dbReference type="SAM" id="MobiDB-lite"/>
    </source>
</evidence>
<dbReference type="InterPro" id="IPR036890">
    <property type="entry name" value="HATPase_C_sf"/>
</dbReference>
<dbReference type="CDD" id="cd16936">
    <property type="entry name" value="HATPase_RsbW-like"/>
    <property type="match status" value="1"/>
</dbReference>
<dbReference type="GO" id="GO:0005524">
    <property type="term" value="F:ATP binding"/>
    <property type="evidence" value="ECO:0007669"/>
    <property type="project" value="UniProtKB-KW"/>
</dbReference>
<gene>
    <name evidence="4" type="ORF">WKI68_19700</name>
</gene>
<comment type="caution">
    <text evidence="4">The sequence shown here is derived from an EMBL/GenBank/DDBJ whole genome shotgun (WGS) entry which is preliminary data.</text>
</comment>
<keyword evidence="5" id="KW-1185">Reference proteome</keyword>
<reference evidence="4 5" key="1">
    <citation type="submission" date="2024-03" db="EMBL/GenBank/DDBJ databases">
        <title>Novel Streptomyces species of biotechnological and ecological value are a feature of Machair soil.</title>
        <authorList>
            <person name="Prole J.R."/>
            <person name="Goodfellow M."/>
            <person name="Allenby N."/>
            <person name="Ward A.C."/>
        </authorList>
    </citation>
    <scope>NUCLEOTIDE SEQUENCE [LARGE SCALE GENOMIC DNA]</scope>
    <source>
        <strain evidence="4 5">MS1.HAVA.3</strain>
    </source>
</reference>
<accession>A0ABU8U546</accession>
<dbReference type="Gene3D" id="3.30.565.10">
    <property type="entry name" value="Histidine kinase-like ATPase, C-terminal domain"/>
    <property type="match status" value="1"/>
</dbReference>
<evidence type="ECO:0000313" key="5">
    <source>
        <dbReference type="Proteomes" id="UP001382904"/>
    </source>
</evidence>
<dbReference type="PANTHER" id="PTHR35526:SF3">
    <property type="entry name" value="ANTI-SIGMA-F FACTOR RSBW"/>
    <property type="match status" value="1"/>
</dbReference>
<keyword evidence="4" id="KW-0547">Nucleotide-binding</keyword>
<evidence type="ECO:0000256" key="1">
    <source>
        <dbReference type="ARBA" id="ARBA00022527"/>
    </source>
</evidence>
<keyword evidence="1" id="KW-0808">Transferase</keyword>
<dbReference type="InterPro" id="IPR050267">
    <property type="entry name" value="Anti-sigma-factor_SerPK"/>
</dbReference>
<dbReference type="Pfam" id="PF13581">
    <property type="entry name" value="HATPase_c_2"/>
    <property type="match status" value="1"/>
</dbReference>
<name>A0ABU8U546_9ACTN</name>
<keyword evidence="4" id="KW-0067">ATP-binding</keyword>
<feature type="region of interest" description="Disordered" evidence="2">
    <location>
        <begin position="142"/>
        <end position="171"/>
    </location>
</feature>
<sequence>MNTQICDSGHCFGAQLAATPRGARQARQLAVEKIAEWGLPTEGPALIVAELAANAVSHGRVPGRDFRFVLTLADGVLRIEVADTRGDRIPRIRDAEGSAEGGRGLVLVEALADRWGVRRGPVPCKVVWAEVFLATGSRGSVLRRAQTHKDPKNRGKEPTHPAKPGPRRSVG</sequence>
<keyword evidence="1" id="KW-0723">Serine/threonine-protein kinase</keyword>
<keyword evidence="1" id="KW-0418">Kinase</keyword>
<dbReference type="SUPFAM" id="SSF55874">
    <property type="entry name" value="ATPase domain of HSP90 chaperone/DNA topoisomerase II/histidine kinase"/>
    <property type="match status" value="1"/>
</dbReference>
<evidence type="ECO:0000259" key="3">
    <source>
        <dbReference type="Pfam" id="PF13581"/>
    </source>
</evidence>
<feature type="domain" description="Histidine kinase/HSP90-like ATPase" evidence="3">
    <location>
        <begin position="17"/>
        <end position="127"/>
    </location>
</feature>
<organism evidence="4 5">
    <name type="scientific">Streptomyces caledonius</name>
    <dbReference type="NCBI Taxonomy" id="3134107"/>
    <lineage>
        <taxon>Bacteria</taxon>
        <taxon>Bacillati</taxon>
        <taxon>Actinomycetota</taxon>
        <taxon>Actinomycetes</taxon>
        <taxon>Kitasatosporales</taxon>
        <taxon>Streptomycetaceae</taxon>
        <taxon>Streptomyces</taxon>
    </lineage>
</organism>
<evidence type="ECO:0000313" key="4">
    <source>
        <dbReference type="EMBL" id="MEJ8643009.1"/>
    </source>
</evidence>
<protein>
    <submittedName>
        <fullName evidence="4">ATP-binding protein</fullName>
    </submittedName>
</protein>